<reference evidence="15" key="2">
    <citation type="submission" date="2007-04" db="EMBL/GenBank/DDBJ databases">
        <title>Complete genome sequence of the nitrogen-fixing bacterium Azorhizobium caulinodans ORS571.</title>
        <authorList>
            <person name="Lee K.B."/>
            <person name="Backer P.D."/>
            <person name="Aono T."/>
            <person name="Liu C.T."/>
            <person name="Suzuki S."/>
            <person name="Suzuki T."/>
            <person name="Kaneko T."/>
            <person name="Yamada M."/>
            <person name="Tabata S."/>
            <person name="Kupfer D.M."/>
            <person name="Najar F.Z."/>
            <person name="Wiley G.B."/>
            <person name="Roe B."/>
            <person name="Binnewies T."/>
            <person name="Ussery D."/>
            <person name="Vereecke D."/>
            <person name="Gevers D."/>
            <person name="Holsters M."/>
            <person name="Oyaizu H."/>
        </authorList>
    </citation>
    <scope>NUCLEOTIDE SEQUENCE [LARGE SCALE GENOMIC DNA]</scope>
    <source>
        <strain evidence="15">ATCC 43989 / DSM 5975 / JCM 20966 / LMG 6465 / NBRC 14845 / NCIMB 13405 / ORS 571</strain>
    </source>
</reference>
<evidence type="ECO:0000256" key="8">
    <source>
        <dbReference type="ARBA" id="ARBA00022977"/>
    </source>
</evidence>
<reference evidence="14 15" key="5">
    <citation type="journal article" date="2010" name="Appl. Environ. Microbiol.">
        <title>phrR-like gene praR of Azorhizobium caulinodans ORS571 is essential for symbiosis with Sesbania rostrata and is involved in expression of reb genes.</title>
        <authorList>
            <person name="Akiba N."/>
            <person name="Aono T."/>
            <person name="Toyazaki H."/>
            <person name="Sato S."/>
            <person name="Oyaizu H."/>
        </authorList>
    </citation>
    <scope>NUCLEOTIDE SEQUENCE [LARGE SCALE GENOMIC DNA]</scope>
    <source>
        <strain evidence="15">ATCC 43989 / DSM 5975 / JCM 20966 / LMG 6465 / NBRC 14845 / NCIMB 13405 / ORS 571</strain>
    </source>
</reference>
<evidence type="ECO:0000256" key="1">
    <source>
        <dbReference type="ARBA" id="ARBA00003469"/>
    </source>
</evidence>
<dbReference type="HOGENOM" id="CLU_028871_4_0_5"/>
<evidence type="ECO:0000313" key="14">
    <source>
        <dbReference type="EMBL" id="BAF88579.1"/>
    </source>
</evidence>
<dbReference type="GO" id="GO:0016740">
    <property type="term" value="F:transferase activity"/>
    <property type="evidence" value="ECO:0007669"/>
    <property type="project" value="UniProtKB-KW"/>
</dbReference>
<protein>
    <recommendedName>
        <fullName evidence="10">Thiamine pyrimidine synthase</fullName>
    </recommendedName>
</protein>
<keyword evidence="9" id="KW-0408">Iron</keyword>
<evidence type="ECO:0000256" key="4">
    <source>
        <dbReference type="ARBA" id="ARBA00011738"/>
    </source>
</evidence>
<dbReference type="EMBL" id="AP009384">
    <property type="protein sequence ID" value="BAF88579.1"/>
    <property type="molecule type" value="Genomic_DNA"/>
</dbReference>
<evidence type="ECO:0000256" key="6">
    <source>
        <dbReference type="ARBA" id="ARBA00022723"/>
    </source>
</evidence>
<evidence type="ECO:0000313" key="15">
    <source>
        <dbReference type="Proteomes" id="UP000000270"/>
    </source>
</evidence>
<feature type="chain" id="PRO_5002720924" description="Thiamine pyrimidine synthase" evidence="12">
    <location>
        <begin position="30"/>
        <end position="363"/>
    </location>
</feature>
<evidence type="ECO:0000256" key="5">
    <source>
        <dbReference type="ARBA" id="ARBA00022679"/>
    </source>
</evidence>
<evidence type="ECO:0000256" key="12">
    <source>
        <dbReference type="SAM" id="SignalP"/>
    </source>
</evidence>
<reference evidence="14 15" key="3">
    <citation type="journal article" date="2008" name="BMC Genomics">
        <title>The genome of the versatile nitrogen fixer Azorhizobium caulinodans ORS571.</title>
        <authorList>
            <person name="Lee KB."/>
            <person name="Backer P.D."/>
            <person name="Aono T."/>
            <person name="Liu CT."/>
            <person name="Suzuki S."/>
            <person name="Suzuki T."/>
            <person name="Kaneko T."/>
            <person name="Yamada M."/>
            <person name="Tabata S."/>
            <person name="Kupfer D.M."/>
            <person name="Najar F.Z."/>
            <person name="Wiley G.B."/>
            <person name="Roe B."/>
            <person name="Binnewies T.T."/>
            <person name="Ussery D.W."/>
            <person name="D'Haeze W."/>
            <person name="Herder J.D."/>
            <person name="Gevers D."/>
            <person name="Vereecke D."/>
            <person name="Holsters M."/>
            <person name="Oyaizu H."/>
        </authorList>
    </citation>
    <scope>NUCLEOTIDE SEQUENCE [LARGE SCALE GENOMIC DNA]</scope>
    <source>
        <strain evidence="15">ATCC 43989 / DSM 5975 / JCM 20966 / LMG 6465 / NBRC 14845 / NCIMB 13405 / ORS 571</strain>
    </source>
</reference>
<dbReference type="InterPro" id="IPR027939">
    <property type="entry name" value="NMT1/THI5"/>
</dbReference>
<accession>A8IAY5</accession>
<feature type="signal peptide" evidence="12">
    <location>
        <begin position="1"/>
        <end position="29"/>
    </location>
</feature>
<sequence>MKPLLGTALRFATAVCLAAAVLPTASASAADKVLVGLAIPPTITDGGVYAIADELGLFKEQNIEVESVVLQGAGAIVPQLLQKKVTFGFPLPETLLAAHKPGEPPLPLTYVYNANPYNSLELSVLASSDIKSIKDLKGGKIGVGALTWGTIPQTRALLRSEGLEPGKDVSIVAVGNLGSGFHALRENRVEALNFNSTWIDLMELEGTKARRLPYPPVFANMIVNGFLTHADTVKQQPDLIARFGRAYAQAVVACDANPKACVEAFWKRNPQAKPQGDADKALADNVEILKRRLALTVRDAQGKDRVPGAFDLEIIRAYVKAMHEYGEFATADIPLETYFSNQFVPEYSKFDRAALIARAKALP</sequence>
<reference evidence="14 15" key="4">
    <citation type="journal article" date="2009" name="Appl. Environ. Microbiol.">
        <title>Comparative genome-wide transcriptional profiling of Azorhizobium caulinodans ORS571 grown under free-living and symbiotic conditions.</title>
        <authorList>
            <person name="Tsukada S."/>
            <person name="Aono T."/>
            <person name="Akiba N."/>
            <person name="Lee KB."/>
            <person name="Liu CT."/>
            <person name="Toyazaki H."/>
            <person name="Oyaizu H."/>
        </authorList>
    </citation>
    <scope>NUCLEOTIDE SEQUENCE [LARGE SCALE GENOMIC DNA]</scope>
    <source>
        <strain evidence="15">ATCC 43989 / DSM 5975 / JCM 20966 / LMG 6465 / NBRC 14845 / NCIMB 13405 / ORS 571</strain>
    </source>
</reference>
<evidence type="ECO:0000259" key="13">
    <source>
        <dbReference type="Pfam" id="PF09084"/>
    </source>
</evidence>
<dbReference type="GO" id="GO:0046872">
    <property type="term" value="F:metal ion binding"/>
    <property type="evidence" value="ECO:0007669"/>
    <property type="project" value="UniProtKB-KW"/>
</dbReference>
<reference evidence="14 15" key="1">
    <citation type="journal article" date="2007" name="Appl. Environ. Microbiol.">
        <title>Rhizobial factors required for stem nodule maturation and maintenance in Sesbania rostrata-Azorhizobium caulinodans ORS571 symbiosis.</title>
        <authorList>
            <person name="Suzuki S."/>
            <person name="Aono T."/>
            <person name="Lee KB."/>
            <person name="Suzuki T."/>
            <person name="Liu CT."/>
            <person name="Miwa H."/>
            <person name="Wakao S."/>
            <person name="Iki T."/>
            <person name="Oyaizu H."/>
        </authorList>
    </citation>
    <scope>NUCLEOTIDE SEQUENCE [LARGE SCALE GENOMIC DNA]</scope>
    <source>
        <strain evidence="15">ATCC 43989 / DSM 5975 / JCM 20966 / LMG 6465 / NBRC 14845 / NCIMB 13405 / ORS 571</strain>
    </source>
</reference>
<dbReference type="eggNOG" id="COG0715">
    <property type="taxonomic scope" value="Bacteria"/>
</dbReference>
<evidence type="ECO:0000256" key="3">
    <source>
        <dbReference type="ARBA" id="ARBA00009406"/>
    </source>
</evidence>
<keyword evidence="6" id="KW-0479">Metal-binding</keyword>
<keyword evidence="15" id="KW-1185">Reference proteome</keyword>
<evidence type="ECO:0000256" key="7">
    <source>
        <dbReference type="ARBA" id="ARBA00022898"/>
    </source>
</evidence>
<dbReference type="RefSeq" id="WP_012171105.1">
    <property type="nucleotide sequence ID" value="NC_009937.1"/>
</dbReference>
<feature type="domain" description="SsuA/THI5-like" evidence="13">
    <location>
        <begin position="50"/>
        <end position="259"/>
    </location>
</feature>
<dbReference type="Proteomes" id="UP000000270">
    <property type="component" value="Chromosome"/>
</dbReference>
<dbReference type="InterPro" id="IPR015168">
    <property type="entry name" value="SsuA/THI5"/>
</dbReference>
<comment type="pathway">
    <text evidence="2">Cofactor biosynthesis; thiamine diphosphate biosynthesis.</text>
</comment>
<dbReference type="KEGG" id="azc:AZC_2581"/>
<dbReference type="SUPFAM" id="SSF53850">
    <property type="entry name" value="Periplasmic binding protein-like II"/>
    <property type="match status" value="1"/>
</dbReference>
<evidence type="ECO:0000256" key="2">
    <source>
        <dbReference type="ARBA" id="ARBA00004948"/>
    </source>
</evidence>
<dbReference type="Pfam" id="PF09084">
    <property type="entry name" value="NMT1"/>
    <property type="match status" value="1"/>
</dbReference>
<comment type="function">
    <text evidence="1">Responsible for the formation of the pyrimidine heterocycle in the thiamine biosynthesis pathway. Catalyzes the formation of hydroxymethylpyrimidine phosphate (HMP-P) from histidine and pyridoxal phosphate (PLP). The protein uses PLP and the active site histidine to form HMP-P, generating an inactive enzyme. The enzyme can only undergo a single turnover, which suggests it is a suicide enzyme.</text>
</comment>
<dbReference type="PANTHER" id="PTHR31528:SF1">
    <property type="entry name" value="4-AMINO-5-HYDROXYMETHYL-2-METHYLPYRIMIDINE PHOSPHATE SYNTHASE THI11-RELATED"/>
    <property type="match status" value="1"/>
</dbReference>
<reference evidence="14 15" key="6">
    <citation type="journal article" date="2011" name="Appl. Environ. Microbiol.">
        <title>Involvement of the azorhizobial chromosome partition gene (parA) in the onset of bacteroid differentiation during Sesbania rostrata stem nodule development.</title>
        <authorList>
            <person name="Liu CT."/>
            <person name="Lee KB."/>
            <person name="Wang YS."/>
            <person name="Peng MH."/>
            <person name="Lee KT."/>
            <person name="Suzuki S."/>
            <person name="Suzuki T."/>
            <person name="Oyaizu H."/>
        </authorList>
    </citation>
    <scope>NUCLEOTIDE SEQUENCE [LARGE SCALE GENOMIC DNA]</scope>
    <source>
        <strain evidence="15">ATCC 43989 / DSM 5975 / JCM 20966 / LMG 6465 / NBRC 14845 / NCIMB 13405 / ORS 571</strain>
    </source>
</reference>
<dbReference type="PANTHER" id="PTHR31528">
    <property type="entry name" value="4-AMINO-5-HYDROXYMETHYL-2-METHYLPYRIMIDINE PHOSPHATE SYNTHASE THI11-RELATED"/>
    <property type="match status" value="1"/>
</dbReference>
<dbReference type="STRING" id="438753.AZC_2581"/>
<keyword evidence="12" id="KW-0732">Signal</keyword>
<dbReference type="Gene3D" id="3.40.190.10">
    <property type="entry name" value="Periplasmic binding protein-like II"/>
    <property type="match status" value="2"/>
</dbReference>
<evidence type="ECO:0000256" key="9">
    <source>
        <dbReference type="ARBA" id="ARBA00023004"/>
    </source>
</evidence>
<proteinExistence type="inferred from homology"/>
<comment type="catalytic activity">
    <reaction evidence="11">
        <text>N(6)-(pyridoxal phosphate)-L-lysyl-[4-amino-5-hydroxymethyl-2-methylpyrimidine phosphate synthase] + L-histidyl-[4-amino-5-hydroxymethyl-2-methylpyrimidine phosphate synthase] + 2 Fe(3+) + 4 H2O = L-lysyl-[4-amino-5-hydroxymethyl-2-methylpyrimidine phosphate synthase] + (2S)-2-amino-5-hydroxy-4-oxopentanoyl-[4-amino-5-hydroxymethyl-2-methylpyrimidine phosphate synthase] + 4-amino-2-methyl-5-(phosphooxymethyl)pyrimidine + 3-oxopropanoate + 2 Fe(2+) + 2 H(+)</text>
        <dbReference type="Rhea" id="RHEA:65756"/>
        <dbReference type="Rhea" id="RHEA-COMP:16892"/>
        <dbReference type="Rhea" id="RHEA-COMP:16893"/>
        <dbReference type="Rhea" id="RHEA-COMP:16894"/>
        <dbReference type="Rhea" id="RHEA-COMP:16895"/>
        <dbReference type="ChEBI" id="CHEBI:15377"/>
        <dbReference type="ChEBI" id="CHEBI:15378"/>
        <dbReference type="ChEBI" id="CHEBI:29033"/>
        <dbReference type="ChEBI" id="CHEBI:29034"/>
        <dbReference type="ChEBI" id="CHEBI:29969"/>
        <dbReference type="ChEBI" id="CHEBI:29979"/>
        <dbReference type="ChEBI" id="CHEBI:33190"/>
        <dbReference type="ChEBI" id="CHEBI:58354"/>
        <dbReference type="ChEBI" id="CHEBI:143915"/>
        <dbReference type="ChEBI" id="CHEBI:157692"/>
    </reaction>
    <physiologicalReaction direction="left-to-right" evidence="11">
        <dbReference type="Rhea" id="RHEA:65757"/>
    </physiologicalReaction>
</comment>
<keyword evidence="8" id="KW-0784">Thiamine biosynthesis</keyword>
<comment type="subunit">
    <text evidence="4">Homodimer.</text>
</comment>
<evidence type="ECO:0000256" key="10">
    <source>
        <dbReference type="ARBA" id="ARBA00033171"/>
    </source>
</evidence>
<name>A8IAY5_AZOC5</name>
<gene>
    <name evidence="14" type="ordered locus">AZC_2581</name>
</gene>
<keyword evidence="7" id="KW-0663">Pyridoxal phosphate</keyword>
<evidence type="ECO:0000256" key="11">
    <source>
        <dbReference type="ARBA" id="ARBA00048179"/>
    </source>
</evidence>
<comment type="similarity">
    <text evidence="3">Belongs to the NMT1/THI5 family.</text>
</comment>
<dbReference type="GO" id="GO:0009228">
    <property type="term" value="P:thiamine biosynthetic process"/>
    <property type="evidence" value="ECO:0007669"/>
    <property type="project" value="UniProtKB-KW"/>
</dbReference>
<dbReference type="AlphaFoldDB" id="A8IAY5"/>
<keyword evidence="5" id="KW-0808">Transferase</keyword>
<organism evidence="14 15">
    <name type="scientific">Azorhizobium caulinodans (strain ATCC 43989 / DSM 5975 / JCM 20966 / LMG 6465 / NBRC 14845 / NCIMB 13405 / ORS 571)</name>
    <dbReference type="NCBI Taxonomy" id="438753"/>
    <lineage>
        <taxon>Bacteria</taxon>
        <taxon>Pseudomonadati</taxon>
        <taxon>Pseudomonadota</taxon>
        <taxon>Alphaproteobacteria</taxon>
        <taxon>Hyphomicrobiales</taxon>
        <taxon>Xanthobacteraceae</taxon>
        <taxon>Azorhizobium</taxon>
    </lineage>
</organism>